<evidence type="ECO:0000256" key="5">
    <source>
        <dbReference type="ARBA" id="ARBA00023163"/>
    </source>
</evidence>
<dbReference type="GO" id="GO:0032993">
    <property type="term" value="C:protein-DNA complex"/>
    <property type="evidence" value="ECO:0007669"/>
    <property type="project" value="TreeGrafter"/>
</dbReference>
<dbReference type="SMART" id="SM00448">
    <property type="entry name" value="REC"/>
    <property type="match status" value="1"/>
</dbReference>
<dbReference type="Gene3D" id="1.10.10.10">
    <property type="entry name" value="Winged helix-like DNA-binding domain superfamily/Winged helix DNA-binding domain"/>
    <property type="match status" value="1"/>
</dbReference>
<gene>
    <name evidence="10" type="ORF">HOLDEFILI_03036</name>
</gene>
<dbReference type="InterPro" id="IPR036388">
    <property type="entry name" value="WH-like_DNA-bd_sf"/>
</dbReference>
<dbReference type="PROSITE" id="PS50110">
    <property type="entry name" value="RESPONSE_REGULATORY"/>
    <property type="match status" value="1"/>
</dbReference>
<dbReference type="RefSeq" id="WP_006060201.1">
    <property type="nucleotide sequence ID" value="NZ_GG657561.1"/>
</dbReference>
<evidence type="ECO:0000256" key="2">
    <source>
        <dbReference type="ARBA" id="ARBA00023012"/>
    </source>
</evidence>
<dbReference type="Pfam" id="PF00072">
    <property type="entry name" value="Response_reg"/>
    <property type="match status" value="1"/>
</dbReference>
<feature type="DNA-binding region" description="OmpR/PhoB-type" evidence="7">
    <location>
        <begin position="125"/>
        <end position="221"/>
    </location>
</feature>
<keyword evidence="3" id="KW-0805">Transcription regulation</keyword>
<accession>B9YB29</accession>
<evidence type="ECO:0000259" key="9">
    <source>
        <dbReference type="PROSITE" id="PS51755"/>
    </source>
</evidence>
<keyword evidence="2" id="KW-0902">Two-component regulatory system</keyword>
<feature type="domain" description="Response regulatory" evidence="8">
    <location>
        <begin position="3"/>
        <end position="117"/>
    </location>
</feature>
<dbReference type="PANTHER" id="PTHR48111">
    <property type="entry name" value="REGULATOR OF RPOS"/>
    <property type="match status" value="1"/>
</dbReference>
<sequence>MPRILLIEDEDSIRHLISYDLKNAGFDVTGCPDGASAREKGLNESFDIMIIDWMLPEISGIELVRLFRGKGIDSVMMMLTAKDEEEDILEAFEAGVDDYITKPFSPRELLARIQAHVKRIVKTSRRVLEMGGLTMDLGSREVSVNGQPVSLTKKEFELLEYLLRNPQIVLSRDNILNEIWDFDYDGDTRIVDVHIFKLRNKLQGSGVKIASLRGIGYKLEVQA</sequence>
<keyword evidence="1 6" id="KW-0597">Phosphoprotein</keyword>
<evidence type="ECO:0000256" key="1">
    <source>
        <dbReference type="ARBA" id="ARBA00022553"/>
    </source>
</evidence>
<dbReference type="SUPFAM" id="SSF52172">
    <property type="entry name" value="CheY-like"/>
    <property type="match status" value="1"/>
</dbReference>
<dbReference type="SMART" id="SM00862">
    <property type="entry name" value="Trans_reg_C"/>
    <property type="match status" value="1"/>
</dbReference>
<dbReference type="Pfam" id="PF00486">
    <property type="entry name" value="Trans_reg_C"/>
    <property type="match status" value="1"/>
</dbReference>
<dbReference type="InterPro" id="IPR039420">
    <property type="entry name" value="WalR-like"/>
</dbReference>
<dbReference type="eggNOG" id="COG0745">
    <property type="taxonomic scope" value="Bacteria"/>
</dbReference>
<dbReference type="Gene3D" id="3.40.50.2300">
    <property type="match status" value="1"/>
</dbReference>
<dbReference type="GO" id="GO:0000156">
    <property type="term" value="F:phosphorelay response regulator activity"/>
    <property type="evidence" value="ECO:0007669"/>
    <property type="project" value="TreeGrafter"/>
</dbReference>
<evidence type="ECO:0000256" key="3">
    <source>
        <dbReference type="ARBA" id="ARBA00023015"/>
    </source>
</evidence>
<dbReference type="InterPro" id="IPR001789">
    <property type="entry name" value="Sig_transdc_resp-reg_receiver"/>
</dbReference>
<dbReference type="GO" id="GO:0006355">
    <property type="term" value="P:regulation of DNA-templated transcription"/>
    <property type="evidence" value="ECO:0007669"/>
    <property type="project" value="InterPro"/>
</dbReference>
<dbReference type="AlphaFoldDB" id="B9YB29"/>
<protein>
    <submittedName>
        <fullName evidence="10">Response regulator receiver domain protein</fullName>
    </submittedName>
</protein>
<evidence type="ECO:0000256" key="6">
    <source>
        <dbReference type="PROSITE-ProRule" id="PRU00169"/>
    </source>
</evidence>
<dbReference type="OrthoDB" id="9790442at2"/>
<dbReference type="Proteomes" id="UP000005950">
    <property type="component" value="Unassembled WGS sequence"/>
</dbReference>
<evidence type="ECO:0000313" key="10">
    <source>
        <dbReference type="EMBL" id="EEF66837.1"/>
    </source>
</evidence>
<organism evidence="10 11">
    <name type="scientific">Holdemania filiformis DSM 12042</name>
    <dbReference type="NCBI Taxonomy" id="545696"/>
    <lineage>
        <taxon>Bacteria</taxon>
        <taxon>Bacillati</taxon>
        <taxon>Bacillota</taxon>
        <taxon>Erysipelotrichia</taxon>
        <taxon>Erysipelotrichales</taxon>
        <taxon>Erysipelotrichaceae</taxon>
        <taxon>Holdemania</taxon>
    </lineage>
</organism>
<name>B9YB29_9FIRM</name>
<dbReference type="EMBL" id="ACCF01000192">
    <property type="protein sequence ID" value="EEF66837.1"/>
    <property type="molecule type" value="Genomic_DNA"/>
</dbReference>
<dbReference type="FunFam" id="1.10.10.10:FF:000005">
    <property type="entry name" value="Two-component system response regulator"/>
    <property type="match status" value="1"/>
</dbReference>
<evidence type="ECO:0000259" key="8">
    <source>
        <dbReference type="PROSITE" id="PS50110"/>
    </source>
</evidence>
<keyword evidence="4 7" id="KW-0238">DNA-binding</keyword>
<dbReference type="InterPro" id="IPR001867">
    <property type="entry name" value="OmpR/PhoB-type_DNA-bd"/>
</dbReference>
<reference evidence="10 11" key="2">
    <citation type="submission" date="2009-02" db="EMBL/GenBank/DDBJ databases">
        <title>Draft genome sequence of Holdemania filiformis DSM 12042.</title>
        <authorList>
            <person name="Sudarsanam P."/>
            <person name="Ley R."/>
            <person name="Guruge J."/>
            <person name="Turnbaugh P.J."/>
            <person name="Mahowald M."/>
            <person name="Liep D."/>
            <person name="Gordon J."/>
        </authorList>
    </citation>
    <scope>NUCLEOTIDE SEQUENCE [LARGE SCALE GENOMIC DNA]</scope>
    <source>
        <strain evidence="10 11">DSM 12042</strain>
    </source>
</reference>
<dbReference type="InterPro" id="IPR011006">
    <property type="entry name" value="CheY-like_superfamily"/>
</dbReference>
<dbReference type="PROSITE" id="PS51755">
    <property type="entry name" value="OMPR_PHOB"/>
    <property type="match status" value="1"/>
</dbReference>
<dbReference type="STRING" id="545696.HOLDEFILI_03036"/>
<dbReference type="GO" id="GO:0000976">
    <property type="term" value="F:transcription cis-regulatory region binding"/>
    <property type="evidence" value="ECO:0007669"/>
    <property type="project" value="TreeGrafter"/>
</dbReference>
<dbReference type="PANTHER" id="PTHR48111:SF1">
    <property type="entry name" value="TWO-COMPONENT RESPONSE REGULATOR ORR33"/>
    <property type="match status" value="1"/>
</dbReference>
<evidence type="ECO:0000313" key="11">
    <source>
        <dbReference type="Proteomes" id="UP000005950"/>
    </source>
</evidence>
<proteinExistence type="predicted"/>
<reference evidence="10 11" key="1">
    <citation type="submission" date="2008-12" db="EMBL/GenBank/DDBJ databases">
        <authorList>
            <person name="Fulton L."/>
            <person name="Clifton S."/>
            <person name="Fulton B."/>
            <person name="Xu J."/>
            <person name="Minx P."/>
            <person name="Pepin K.H."/>
            <person name="Johnson M."/>
            <person name="Bhonagiri V."/>
            <person name="Nash W.E."/>
            <person name="Mardis E.R."/>
            <person name="Wilson R.K."/>
        </authorList>
    </citation>
    <scope>NUCLEOTIDE SEQUENCE [LARGE SCALE GENOMIC DNA]</scope>
    <source>
        <strain evidence="10 11">DSM 12042</strain>
    </source>
</reference>
<feature type="domain" description="OmpR/PhoB-type" evidence="9">
    <location>
        <begin position="125"/>
        <end position="221"/>
    </location>
</feature>
<keyword evidence="5" id="KW-0804">Transcription</keyword>
<dbReference type="CDD" id="cd00383">
    <property type="entry name" value="trans_reg_C"/>
    <property type="match status" value="1"/>
</dbReference>
<evidence type="ECO:0000256" key="7">
    <source>
        <dbReference type="PROSITE-ProRule" id="PRU01091"/>
    </source>
</evidence>
<comment type="caution">
    <text evidence="10">The sequence shown here is derived from an EMBL/GenBank/DDBJ whole genome shotgun (WGS) entry which is preliminary data.</text>
</comment>
<dbReference type="Gene3D" id="6.10.250.690">
    <property type="match status" value="1"/>
</dbReference>
<dbReference type="HOGENOM" id="CLU_000445_30_1_9"/>
<dbReference type="GO" id="GO:0005829">
    <property type="term" value="C:cytosol"/>
    <property type="evidence" value="ECO:0007669"/>
    <property type="project" value="TreeGrafter"/>
</dbReference>
<evidence type="ECO:0000256" key="4">
    <source>
        <dbReference type="ARBA" id="ARBA00023125"/>
    </source>
</evidence>
<feature type="modified residue" description="4-aspartylphosphate" evidence="6">
    <location>
        <position position="52"/>
    </location>
</feature>